<organism evidence="1 2">
    <name type="scientific">Ambispora gerdemannii</name>
    <dbReference type="NCBI Taxonomy" id="144530"/>
    <lineage>
        <taxon>Eukaryota</taxon>
        <taxon>Fungi</taxon>
        <taxon>Fungi incertae sedis</taxon>
        <taxon>Mucoromycota</taxon>
        <taxon>Glomeromycotina</taxon>
        <taxon>Glomeromycetes</taxon>
        <taxon>Archaeosporales</taxon>
        <taxon>Ambisporaceae</taxon>
        <taxon>Ambispora</taxon>
    </lineage>
</organism>
<comment type="caution">
    <text evidence="1">The sequence shown here is derived from an EMBL/GenBank/DDBJ whole genome shotgun (WGS) entry which is preliminary data.</text>
</comment>
<sequence>MHGNKGNGRNNVAFRQLFKSRRADTFFFLFSNKKVAAEATLSAAQQLFQLQQQEFRSSQPPLSASGSWSFRTSNALKRHSRKLFMSITSGNLNKTSILEYFIIAGAG</sequence>
<accession>A0A9N9FIJ9</accession>
<dbReference type="Proteomes" id="UP000789831">
    <property type="component" value="Unassembled WGS sequence"/>
</dbReference>
<name>A0A9N9FIJ9_9GLOM</name>
<proteinExistence type="predicted"/>
<gene>
    <name evidence="1" type="ORF">AGERDE_LOCUS5977</name>
</gene>
<keyword evidence="2" id="KW-1185">Reference proteome</keyword>
<reference evidence="1" key="1">
    <citation type="submission" date="2021-06" db="EMBL/GenBank/DDBJ databases">
        <authorList>
            <person name="Kallberg Y."/>
            <person name="Tangrot J."/>
            <person name="Rosling A."/>
        </authorList>
    </citation>
    <scope>NUCLEOTIDE SEQUENCE</scope>
    <source>
        <strain evidence="1">MT106</strain>
    </source>
</reference>
<dbReference type="AlphaFoldDB" id="A0A9N9FIJ9"/>
<evidence type="ECO:0000313" key="1">
    <source>
        <dbReference type="EMBL" id="CAG8536655.1"/>
    </source>
</evidence>
<dbReference type="EMBL" id="CAJVPL010000875">
    <property type="protein sequence ID" value="CAG8536655.1"/>
    <property type="molecule type" value="Genomic_DNA"/>
</dbReference>
<protein>
    <submittedName>
        <fullName evidence="1">6569_t:CDS:1</fullName>
    </submittedName>
</protein>
<evidence type="ECO:0000313" key="2">
    <source>
        <dbReference type="Proteomes" id="UP000789831"/>
    </source>
</evidence>